<evidence type="ECO:0000256" key="1">
    <source>
        <dbReference type="ARBA" id="ARBA00022679"/>
    </source>
</evidence>
<evidence type="ECO:0000313" key="3">
    <source>
        <dbReference type="Proteomes" id="UP000523545"/>
    </source>
</evidence>
<dbReference type="InterPro" id="IPR050483">
    <property type="entry name" value="CoA-transferase_III_domain"/>
</dbReference>
<dbReference type="InterPro" id="IPR044855">
    <property type="entry name" value="CoA-Trfase_III_dom3_sf"/>
</dbReference>
<gene>
    <name evidence="2" type="ORF">HNR22_001270</name>
</gene>
<dbReference type="EMBL" id="JACCHK010000001">
    <property type="protein sequence ID" value="NYH41543.1"/>
    <property type="molecule type" value="Genomic_DNA"/>
</dbReference>
<evidence type="ECO:0000313" key="2">
    <source>
        <dbReference type="EMBL" id="NYH41543.1"/>
    </source>
</evidence>
<proteinExistence type="predicted"/>
<dbReference type="Gene3D" id="3.40.50.10540">
    <property type="entry name" value="Crotonobetainyl-coa:carnitine coa-transferase, domain 1"/>
    <property type="match status" value="1"/>
</dbReference>
<sequence>MVQQSTGPLAGLLVADFSRILAGPYATMLLADLGAQVIKVESPGGDDTRTWMPPTRDGVSTYYLGINRNKRSVALDLKKPDDVAAAQELAHRADVMIENFRPGGLARFGLDYDSVAASNNRIVYASISGFGTGAGRDFPGYDLMVQAISGLMSLTGDPDGSPYRAGISVFDVMAGLHANIGILAALRHRGETGRGQHVEVNLLSSALSGLVNHSSGYVAGGTVPFRMGNAHPSLFPYEPLPTADGELIVIAGNDGQFRKLCQVLDLPELPDDPRFGRNQDRTANREELRPLLVQRLAQRTKDEWFRDLLAAGVPCAPINTIDGGVALAEELGLDPVVAVGDVPGVRNPITFSDTPARYELPPPGLDEHGEEIRAWLKS</sequence>
<dbReference type="SUPFAM" id="SSF89796">
    <property type="entry name" value="CoA-transferase family III (CaiB/BaiF)"/>
    <property type="match status" value="1"/>
</dbReference>
<keyword evidence="1 2" id="KW-0808">Transferase</keyword>
<keyword evidence="3" id="KW-1185">Reference proteome</keyword>
<name>A0A7Y9WZS8_9ACTN</name>
<dbReference type="Proteomes" id="UP000523545">
    <property type="component" value="Unassembled WGS sequence"/>
</dbReference>
<reference evidence="2 3" key="1">
    <citation type="submission" date="2020-07" db="EMBL/GenBank/DDBJ databases">
        <title>Sequencing the genomes of 1000 actinobacteria strains.</title>
        <authorList>
            <person name="Klenk H.-P."/>
        </authorList>
    </citation>
    <scope>NUCLEOTIDE SEQUENCE [LARGE SCALE GENOMIC DNA]</scope>
    <source>
        <strain evidence="2 3">DSM 45876</strain>
    </source>
</reference>
<organism evidence="2 3">
    <name type="scientific">Micromonospora jinlongensis</name>
    <dbReference type="NCBI Taxonomy" id="1287877"/>
    <lineage>
        <taxon>Bacteria</taxon>
        <taxon>Bacillati</taxon>
        <taxon>Actinomycetota</taxon>
        <taxon>Actinomycetes</taxon>
        <taxon>Micromonosporales</taxon>
        <taxon>Micromonosporaceae</taxon>
        <taxon>Micromonospora</taxon>
    </lineage>
</organism>
<dbReference type="PANTHER" id="PTHR48207">
    <property type="entry name" value="SUCCINATE--HYDROXYMETHYLGLUTARATE COA-TRANSFERASE"/>
    <property type="match status" value="1"/>
</dbReference>
<dbReference type="Gene3D" id="3.30.1540.10">
    <property type="entry name" value="formyl-coa transferase, domain 3"/>
    <property type="match status" value="1"/>
</dbReference>
<dbReference type="Pfam" id="PF02515">
    <property type="entry name" value="CoA_transf_3"/>
    <property type="match status" value="1"/>
</dbReference>
<accession>A0A7Y9WZS8</accession>
<dbReference type="InterPro" id="IPR023606">
    <property type="entry name" value="CoA-Trfase_III_dom_1_sf"/>
</dbReference>
<dbReference type="GO" id="GO:0008410">
    <property type="term" value="F:CoA-transferase activity"/>
    <property type="evidence" value="ECO:0007669"/>
    <property type="project" value="TreeGrafter"/>
</dbReference>
<dbReference type="InterPro" id="IPR003673">
    <property type="entry name" value="CoA-Trfase_fam_III"/>
</dbReference>
<dbReference type="RefSeq" id="WP_179779511.1">
    <property type="nucleotide sequence ID" value="NZ_JACCHK010000001.1"/>
</dbReference>
<protein>
    <submittedName>
        <fullName evidence="2">Crotonobetainyl-CoA:carnitine CoA-transferase CaiB-like acyl-CoA transferase</fullName>
    </submittedName>
</protein>
<dbReference type="PANTHER" id="PTHR48207:SF3">
    <property type="entry name" value="SUCCINATE--HYDROXYMETHYLGLUTARATE COA-TRANSFERASE"/>
    <property type="match status" value="1"/>
</dbReference>
<comment type="caution">
    <text evidence="2">The sequence shown here is derived from an EMBL/GenBank/DDBJ whole genome shotgun (WGS) entry which is preliminary data.</text>
</comment>
<dbReference type="AlphaFoldDB" id="A0A7Y9WZS8"/>